<evidence type="ECO:0000313" key="4">
    <source>
        <dbReference type="Proteomes" id="UP000465306"/>
    </source>
</evidence>
<gene>
    <name evidence="2" type="primary">lpqS</name>
    <name evidence="3" type="ORF">I2456_17805</name>
    <name evidence="2" type="ORF">MKUB_52070</name>
</gene>
<dbReference type="Proteomes" id="UP000663583">
    <property type="component" value="Chromosome"/>
</dbReference>
<dbReference type="AlphaFoldDB" id="A0AAX1J4H0"/>
<dbReference type="KEGG" id="mku:I2456_17805"/>
<dbReference type="InterPro" id="IPR058714">
    <property type="entry name" value="LpqS"/>
</dbReference>
<proteinExistence type="predicted"/>
<keyword evidence="1" id="KW-1133">Transmembrane helix</keyword>
<name>A0AAX1J4H0_9MYCO</name>
<keyword evidence="1" id="KW-0812">Transmembrane</keyword>
<evidence type="ECO:0000313" key="5">
    <source>
        <dbReference type="Proteomes" id="UP000663583"/>
    </source>
</evidence>
<organism evidence="3 5">
    <name type="scientific">Mycobacterium kubicae</name>
    <dbReference type="NCBI Taxonomy" id="120959"/>
    <lineage>
        <taxon>Bacteria</taxon>
        <taxon>Bacillati</taxon>
        <taxon>Actinomycetota</taxon>
        <taxon>Actinomycetes</taxon>
        <taxon>Mycobacteriales</taxon>
        <taxon>Mycobacteriaceae</taxon>
        <taxon>Mycobacterium</taxon>
        <taxon>Mycobacterium simiae complex</taxon>
    </lineage>
</organism>
<feature type="transmembrane region" description="Helical" evidence="1">
    <location>
        <begin position="70"/>
        <end position="92"/>
    </location>
</feature>
<evidence type="ECO:0000256" key="1">
    <source>
        <dbReference type="SAM" id="Phobius"/>
    </source>
</evidence>
<evidence type="ECO:0000313" key="2">
    <source>
        <dbReference type="EMBL" id="GFG67717.1"/>
    </source>
</evidence>
<reference evidence="3" key="3">
    <citation type="submission" date="2020-11" db="EMBL/GenBank/DDBJ databases">
        <title>Intraspecies plasmid and genomic variation of Mycobacterium kubicae revealed by the complete genome sequences of two clinical isolates.</title>
        <authorList>
            <person name="Hendrix J.R."/>
            <person name="Epperson L.E."/>
            <person name="Honda J.R."/>
            <person name="Strong M."/>
        </authorList>
    </citation>
    <scope>NUCLEOTIDE SEQUENCE</scope>
    <source>
        <strain evidence="3">JCM 13573</strain>
    </source>
</reference>
<sequence>MAAGVWLLAAVAQCGLSRVEAHEPHPAHALFSSLGGEFAVNVDHTHIAAGSTAAHPEHFVTAALPKPATALSALGVVVAVLAATGSLAGLIARVGRGPPFALGTAYTGQDLLTRFCLSRR</sequence>
<keyword evidence="1" id="KW-0472">Membrane</keyword>
<dbReference type="Pfam" id="PF26327">
    <property type="entry name" value="LpqS"/>
    <property type="match status" value="1"/>
</dbReference>
<keyword evidence="4" id="KW-1185">Reference proteome</keyword>
<dbReference type="RefSeq" id="WP_082952176.1">
    <property type="nucleotide sequence ID" value="NZ_BLKU01000005.1"/>
</dbReference>
<reference evidence="2 4" key="1">
    <citation type="journal article" date="2019" name="Emerg. Microbes Infect.">
        <title>Comprehensive subspecies identification of 175 nontuberculous mycobacteria species based on 7547 genomic profiles.</title>
        <authorList>
            <person name="Matsumoto Y."/>
            <person name="Kinjo T."/>
            <person name="Motooka D."/>
            <person name="Nabeya D."/>
            <person name="Jung N."/>
            <person name="Uechi K."/>
            <person name="Horii T."/>
            <person name="Iida T."/>
            <person name="Fujita J."/>
            <person name="Nakamura S."/>
        </authorList>
    </citation>
    <scope>NUCLEOTIDE SEQUENCE [LARGE SCALE GENOMIC DNA]</scope>
    <source>
        <strain evidence="2 4">JCM 13573</strain>
    </source>
</reference>
<keyword evidence="2" id="KW-0449">Lipoprotein</keyword>
<evidence type="ECO:0000313" key="3">
    <source>
        <dbReference type="EMBL" id="QPI36349.1"/>
    </source>
</evidence>
<dbReference type="Proteomes" id="UP000465306">
    <property type="component" value="Unassembled WGS sequence"/>
</dbReference>
<accession>A0AAX1J4H0</accession>
<reference evidence="2" key="2">
    <citation type="submission" date="2020-02" db="EMBL/GenBank/DDBJ databases">
        <authorList>
            <person name="Matsumoto Y."/>
            <person name="Kinjo T."/>
            <person name="Motooka D."/>
            <person name="Nabeya D."/>
            <person name="Jung N."/>
            <person name="Uechi K."/>
            <person name="Horii T."/>
            <person name="Iida T."/>
            <person name="Fujita J."/>
            <person name="Nakamura S."/>
        </authorList>
    </citation>
    <scope>NUCLEOTIDE SEQUENCE</scope>
    <source>
        <strain evidence="2">JCM 13573</strain>
    </source>
</reference>
<dbReference type="EMBL" id="CP065047">
    <property type="protein sequence ID" value="QPI36349.1"/>
    <property type="molecule type" value="Genomic_DNA"/>
</dbReference>
<protein>
    <submittedName>
        <fullName evidence="2">Lipoprotein LpqS</fullName>
    </submittedName>
</protein>
<dbReference type="EMBL" id="BLKU01000005">
    <property type="protein sequence ID" value="GFG67717.1"/>
    <property type="molecule type" value="Genomic_DNA"/>
</dbReference>